<name>A0A397SP97_9GLOM</name>
<keyword evidence="2" id="KW-1185">Reference proteome</keyword>
<accession>A0A397SP97</accession>
<organism evidence="1 2">
    <name type="scientific">Glomus cerebriforme</name>
    <dbReference type="NCBI Taxonomy" id="658196"/>
    <lineage>
        <taxon>Eukaryota</taxon>
        <taxon>Fungi</taxon>
        <taxon>Fungi incertae sedis</taxon>
        <taxon>Mucoromycota</taxon>
        <taxon>Glomeromycotina</taxon>
        <taxon>Glomeromycetes</taxon>
        <taxon>Glomerales</taxon>
        <taxon>Glomeraceae</taxon>
        <taxon>Glomus</taxon>
    </lineage>
</organism>
<dbReference type="EMBL" id="QKYT01000491">
    <property type="protein sequence ID" value="RIA84454.1"/>
    <property type="molecule type" value="Genomic_DNA"/>
</dbReference>
<proteinExistence type="predicted"/>
<comment type="caution">
    <text evidence="1">The sequence shown here is derived from an EMBL/GenBank/DDBJ whole genome shotgun (WGS) entry which is preliminary data.</text>
</comment>
<dbReference type="AlphaFoldDB" id="A0A397SP97"/>
<evidence type="ECO:0000313" key="2">
    <source>
        <dbReference type="Proteomes" id="UP000265703"/>
    </source>
</evidence>
<protein>
    <submittedName>
        <fullName evidence="1">Uncharacterized protein</fullName>
    </submittedName>
</protein>
<gene>
    <name evidence="1" type="ORF">C1645_879913</name>
</gene>
<feature type="non-terminal residue" evidence="1">
    <location>
        <position position="1"/>
    </location>
</feature>
<evidence type="ECO:0000313" key="1">
    <source>
        <dbReference type="EMBL" id="RIA84454.1"/>
    </source>
</evidence>
<reference evidence="1 2" key="1">
    <citation type="submission" date="2018-06" db="EMBL/GenBank/DDBJ databases">
        <title>Comparative genomics reveals the genomic features of Rhizophagus irregularis, R. cerebriforme, R. diaphanum and Gigaspora rosea, and their symbiotic lifestyle signature.</title>
        <authorList>
            <person name="Morin E."/>
            <person name="San Clemente H."/>
            <person name="Chen E.C.H."/>
            <person name="De La Providencia I."/>
            <person name="Hainaut M."/>
            <person name="Kuo A."/>
            <person name="Kohler A."/>
            <person name="Murat C."/>
            <person name="Tang N."/>
            <person name="Roy S."/>
            <person name="Loubradou J."/>
            <person name="Henrissat B."/>
            <person name="Grigoriev I.V."/>
            <person name="Corradi N."/>
            <person name="Roux C."/>
            <person name="Martin F.M."/>
        </authorList>
    </citation>
    <scope>NUCLEOTIDE SEQUENCE [LARGE SCALE GENOMIC DNA]</scope>
    <source>
        <strain evidence="1 2">DAOM 227022</strain>
    </source>
</reference>
<sequence>MSSNKTILPLTDNAEDNINITMDDIFPSDTNYTTILKKDLRAVSHSIEIDSMWGIDTLPAYANEVKDFENEDVENEVDIENEVEDVETVVNEESAKNRVKQWAFQKEQIERIGLAFKTFKFYHIMSLVDAYYDIHTIANKNYPGQRDKQSI</sequence>
<dbReference type="Proteomes" id="UP000265703">
    <property type="component" value="Unassembled WGS sequence"/>
</dbReference>